<gene>
    <name evidence="3" type="ORF">DB313_04405</name>
</gene>
<organism evidence="3 4">
    <name type="scientific">Borrelia turcica IST7</name>
    <dbReference type="NCBI Taxonomy" id="1104446"/>
    <lineage>
        <taxon>Bacteria</taxon>
        <taxon>Pseudomonadati</taxon>
        <taxon>Spirochaetota</taxon>
        <taxon>Spirochaetia</taxon>
        <taxon>Spirochaetales</taxon>
        <taxon>Borreliaceae</taxon>
        <taxon>Borrelia</taxon>
    </lineage>
</organism>
<dbReference type="Proteomes" id="UP000275571">
    <property type="component" value="Chromosome"/>
</dbReference>
<dbReference type="RefSeq" id="WP_120104603.1">
    <property type="nucleotide sequence ID" value="NZ_CP028884.1"/>
</dbReference>
<evidence type="ECO:0000256" key="2">
    <source>
        <dbReference type="SAM" id="Phobius"/>
    </source>
</evidence>
<sequence>MQKFLYRNVFKKSFVILLLSISNFFILFSQVVNDKKKLDKKEKLTLMQKANLKELELSSDGDLKKWALKEGIEEEDVSKIRELLLKKFGLSPDFFSKDGGKDGGRYKIIIKSTDNLENFTYELTKDENIVFKGKVSLVIEDIKDNKKHNIKGDKIIFNRKTKKLFASGNVDYTLDLTSDEKLYFYGNELFVDFDSQNFLLKNGIIQKKMHKNLINHIVSFGGKILKRLDNDTNILEEAFVTTSKMPDPYYSIRASKIWVLPSGDFGVVNALFYMGTVPILYIPFFFKPGDSLFFNPSLGYSSRKGFTLFNTVYLFGKKSVNNEDASFLDFDFNSVYNSNKNPYIRNGYLTYFFAKDVVSRINKDYVKLIFDIYSNLGFYSGLDFDVSATLGSFKTFEGSFGLGFTRTLYKHSSTGSYRPFKERSINYSIFNFDNLNKGDIFGFEVPFRYLFRTKSEFLISDALFSMVFEHYSDPYVMIDFKNRLENSTLLSLLGSQKEASETENMIKTFDWNLSSFYNRTFDNNTLIDYKLNNLGFSFKLADSDNIYSNDPLIKPKDVMDPTRKWFYLERVYIPYVDINFQKDLYNNSWASFSDNKDKEIIMTPKVKNIGEESDDDQDKENKDNAKKLKGKNDLSKDLYVSPEVIISNDFNHADSFYIRFGINPYFKNNIFFDDSKIKSPQDFKYDVKSYLFDIKNKIDLKLHADLYNRLITFEEVVYLNTAEYNPLDKDYNLVEKDKKGEHAVINKINLDLLPFIMYPAFSRSSIKVENKITLYSFDKKYDREAKVLDGKSSSVFWKSPETLYQELNINLIYDYRYFTTSLSSLLKNTFENIHASSELKFALEFPYLLQEVGIGVKYDKKFKEENKSKLSKTTVSTGPLRPVSPYKGLEMSPALYYKIEPKYLDYFKVALLAAYDPLINRVSELSFKLNAYDFELTFAMKDEFEYKYDKLIGDFLRVGTTTKLVPYALNSQYKRDLYTFKFFDEKFSVGLGIDAGWKINLQKFVDDNELWAEFSLKFKYTEFFELYFSTRSINTKTFKYFGGYMNQAGLQAVNIFSDLLKSFNFFNLQDRKDSLFKIKKISTGFKFNFYDWKFVGEYDLNPDILKDSSSGRYSSIWRNNFSIYISWNFFEPIKASFESNSSTDYELLINRETKK</sequence>
<feature type="region of interest" description="Disordered" evidence="1">
    <location>
        <begin position="607"/>
        <end position="627"/>
    </location>
</feature>
<name>A0A386PNR3_9SPIR</name>
<dbReference type="EMBL" id="CP028884">
    <property type="protein sequence ID" value="AYE36683.1"/>
    <property type="molecule type" value="Genomic_DNA"/>
</dbReference>
<dbReference type="OrthoDB" id="353610at2"/>
<evidence type="ECO:0000313" key="3">
    <source>
        <dbReference type="EMBL" id="AYE36683.1"/>
    </source>
</evidence>
<keyword evidence="2" id="KW-1133">Transmembrane helix</keyword>
<accession>A0A386PNR3</accession>
<feature type="transmembrane region" description="Helical" evidence="2">
    <location>
        <begin position="14"/>
        <end position="33"/>
    </location>
</feature>
<keyword evidence="4" id="KW-1185">Reference proteome</keyword>
<keyword evidence="2" id="KW-0812">Transmembrane</keyword>
<evidence type="ECO:0000256" key="1">
    <source>
        <dbReference type="SAM" id="MobiDB-lite"/>
    </source>
</evidence>
<evidence type="ECO:0000313" key="4">
    <source>
        <dbReference type="Proteomes" id="UP000275571"/>
    </source>
</evidence>
<keyword evidence="2" id="KW-0472">Membrane</keyword>
<reference evidence="3 4" key="1">
    <citation type="journal article" date="2018" name="Infect. Genet. Evol.">
        <title>Genome-wide analysis of Borrelia turcica and 'Candidatus Borrelia tachyglossi' shows relapsing fever-like genomes with unique genomic links to Lyme disease Borrelia.</title>
        <authorList>
            <person name="Gofton A.W."/>
            <person name="Margos G."/>
            <person name="Fingerle V."/>
            <person name="Hepner S."/>
            <person name="Loh S.M."/>
            <person name="Ryan U."/>
            <person name="Irwin P."/>
            <person name="Oskam C.L."/>
        </authorList>
    </citation>
    <scope>NUCLEOTIDE SEQUENCE [LARGE SCALE GENOMIC DNA]</scope>
    <source>
        <strain evidence="3 4">IST7</strain>
    </source>
</reference>
<dbReference type="KEGG" id="btur:DB313_04405"/>
<protein>
    <submittedName>
        <fullName evidence="3">LPS-assembly protein LptD</fullName>
    </submittedName>
</protein>
<proteinExistence type="predicted"/>
<dbReference type="AlphaFoldDB" id="A0A386PNR3"/>